<comment type="subcellular location">
    <subcellularLocation>
        <location evidence="2">Cell inner membrane</location>
    </subcellularLocation>
    <subcellularLocation>
        <location evidence="1">Periplasm</location>
    </subcellularLocation>
</comment>
<dbReference type="GO" id="GO:0042597">
    <property type="term" value="C:periplasmic space"/>
    <property type="evidence" value="ECO:0007669"/>
    <property type="project" value="UniProtKB-SubCell"/>
</dbReference>
<evidence type="ECO:0000256" key="5">
    <source>
        <dbReference type="ARBA" id="ARBA00022475"/>
    </source>
</evidence>
<dbReference type="RefSeq" id="WP_212532098.1">
    <property type="nucleotide sequence ID" value="NZ_JAGSOG010000218.1"/>
</dbReference>
<evidence type="ECO:0000256" key="8">
    <source>
        <dbReference type="ARBA" id="ARBA00023136"/>
    </source>
</evidence>
<keyword evidence="6" id="KW-0997">Cell inner membrane</keyword>
<evidence type="ECO:0000256" key="2">
    <source>
        <dbReference type="ARBA" id="ARBA00004533"/>
    </source>
</evidence>
<evidence type="ECO:0000256" key="4">
    <source>
        <dbReference type="ARBA" id="ARBA00022448"/>
    </source>
</evidence>
<dbReference type="PANTHER" id="PTHR30024">
    <property type="entry name" value="ALIPHATIC SULFONATES-BINDING PROTEIN-RELATED"/>
    <property type="match status" value="1"/>
</dbReference>
<organism evidence="10 11">
    <name type="scientific">Actinospica durhamensis</name>
    <dbReference type="NCBI Taxonomy" id="1508375"/>
    <lineage>
        <taxon>Bacteria</taxon>
        <taxon>Bacillati</taxon>
        <taxon>Actinomycetota</taxon>
        <taxon>Actinomycetes</taxon>
        <taxon>Catenulisporales</taxon>
        <taxon>Actinospicaceae</taxon>
        <taxon>Actinospica</taxon>
    </lineage>
</organism>
<feature type="signal peptide" evidence="9">
    <location>
        <begin position="1"/>
        <end position="44"/>
    </location>
</feature>
<gene>
    <name evidence="10" type="ORF">KDL01_30410</name>
</gene>
<evidence type="ECO:0000256" key="1">
    <source>
        <dbReference type="ARBA" id="ARBA00004418"/>
    </source>
</evidence>
<evidence type="ECO:0000256" key="6">
    <source>
        <dbReference type="ARBA" id="ARBA00022519"/>
    </source>
</evidence>
<comment type="similarity">
    <text evidence="3">Belongs to the bacterial solute-binding protein SsuA/TauA family.</text>
</comment>
<dbReference type="Pfam" id="PF13379">
    <property type="entry name" value="NMT1_2"/>
    <property type="match status" value="1"/>
</dbReference>
<keyword evidence="11" id="KW-1185">Reference proteome</keyword>
<evidence type="ECO:0000313" key="11">
    <source>
        <dbReference type="Proteomes" id="UP000675781"/>
    </source>
</evidence>
<proteinExistence type="inferred from homology"/>
<comment type="caution">
    <text evidence="10">The sequence shown here is derived from an EMBL/GenBank/DDBJ whole genome shotgun (WGS) entry which is preliminary data.</text>
</comment>
<keyword evidence="8" id="KW-0472">Membrane</keyword>
<keyword evidence="5" id="KW-1003">Cell membrane</keyword>
<dbReference type="PANTHER" id="PTHR30024:SF47">
    <property type="entry name" value="TAURINE-BINDING PERIPLASMIC PROTEIN"/>
    <property type="match status" value="1"/>
</dbReference>
<keyword evidence="4" id="KW-0813">Transport</keyword>
<dbReference type="AlphaFoldDB" id="A0A941ET71"/>
<evidence type="ECO:0000256" key="3">
    <source>
        <dbReference type="ARBA" id="ARBA00010742"/>
    </source>
</evidence>
<dbReference type="EMBL" id="JAGSOG010000218">
    <property type="protein sequence ID" value="MBR7837632.1"/>
    <property type="molecule type" value="Genomic_DNA"/>
</dbReference>
<protein>
    <submittedName>
        <fullName evidence="10">ABC transporter substrate-binding protein</fullName>
    </submittedName>
</protein>
<evidence type="ECO:0000313" key="10">
    <source>
        <dbReference type="EMBL" id="MBR7837632.1"/>
    </source>
</evidence>
<accession>A0A941ET71</accession>
<dbReference type="SUPFAM" id="SSF53850">
    <property type="entry name" value="Periplasmic binding protein-like II"/>
    <property type="match status" value="1"/>
</dbReference>
<reference evidence="10" key="1">
    <citation type="submission" date="2021-04" db="EMBL/GenBank/DDBJ databases">
        <title>Genome based classification of Actinospica acidithermotolerans sp. nov., an actinobacterium isolated from an Indonesian hot spring.</title>
        <authorList>
            <person name="Kusuma A.B."/>
            <person name="Putra K.E."/>
            <person name="Nafisah S."/>
            <person name="Loh J."/>
            <person name="Nouioui I."/>
            <person name="Goodfellow M."/>
        </authorList>
    </citation>
    <scope>NUCLEOTIDE SEQUENCE</scope>
    <source>
        <strain evidence="10">CSCA 57</strain>
    </source>
</reference>
<evidence type="ECO:0000256" key="7">
    <source>
        <dbReference type="ARBA" id="ARBA00022729"/>
    </source>
</evidence>
<dbReference type="Gene3D" id="3.40.190.10">
    <property type="entry name" value="Periplasmic binding protein-like II"/>
    <property type="match status" value="2"/>
</dbReference>
<name>A0A941ET71_9ACTN</name>
<dbReference type="Proteomes" id="UP000675781">
    <property type="component" value="Unassembled WGS sequence"/>
</dbReference>
<feature type="chain" id="PRO_5039226630" evidence="9">
    <location>
        <begin position="45"/>
        <end position="379"/>
    </location>
</feature>
<sequence>MFRSGNYRLITRTSSALSPRSRRTAALLAVGALTVAVTSACAHATAGTTSDVGASASSSSTNSGTPATSLRLGYFANVTHSTAITEVANGTLAKDLGSTTLSTSIYSSGPTEMTALLSGQLDAAYVGPSSALSAWTKSDKQGLTIVAGAEDAGAELVVNSSITSAAQLKGKTIADPQLGNTQDVALRYWLKTQGYTTTLQGGGDVTVQPEANATTLSLFKEGKIDGAWLPEPWASRLVVEGKGHVLVDEKTLWPGGNFATTNLVVATSYLQAHPQTVAELLDAQIATNTWITANPSAAQTLIGAQIKKLTGSTITAAEIARAWGEEAVTNDPLVSSLSTSLAHAVATGQLKNTSLTGIFDLTLLNQELAKAGLSSVPTS</sequence>
<keyword evidence="7 9" id="KW-0732">Signal</keyword>
<dbReference type="CDD" id="cd13553">
    <property type="entry name" value="PBP2_NrtA_CpmA_like"/>
    <property type="match status" value="1"/>
</dbReference>
<dbReference type="InterPro" id="IPR044527">
    <property type="entry name" value="NrtA/CpmA_ABC-bd_dom"/>
</dbReference>
<dbReference type="GO" id="GO:0005886">
    <property type="term" value="C:plasma membrane"/>
    <property type="evidence" value="ECO:0007669"/>
    <property type="project" value="UniProtKB-SubCell"/>
</dbReference>
<evidence type="ECO:0000256" key="9">
    <source>
        <dbReference type="SAM" id="SignalP"/>
    </source>
</evidence>